<dbReference type="GO" id="GO:0008970">
    <property type="term" value="F:phospholipase A1 activity"/>
    <property type="evidence" value="ECO:0007669"/>
    <property type="project" value="TreeGrafter"/>
</dbReference>
<keyword evidence="5" id="KW-0472">Membrane</keyword>
<evidence type="ECO:0000256" key="5">
    <source>
        <dbReference type="SAM" id="Phobius"/>
    </source>
</evidence>
<proteinExistence type="inferred from homology"/>
<dbReference type="PROSITE" id="PS51934">
    <property type="entry name" value="LRAT"/>
    <property type="match status" value="1"/>
</dbReference>
<keyword evidence="5" id="KW-0812">Transmembrane</keyword>
<protein>
    <submittedName>
        <fullName evidence="7">Phospholipase A and acyltransferase 4-like isoform X1</fullName>
    </submittedName>
</protein>
<dbReference type="Proteomes" id="UP001233172">
    <property type="component" value="Unassembled WGS sequence"/>
</dbReference>
<sequence length="197" mass="23199">MQQGDKVKFPRKKKLYDHFGICVETEKNIVHLIPEDNISKLNYALGFLYSTKFLVQKSDFQSVTNNEIPQIRNNLGSLTALPEKEIEKRAKEKIGTKGYSLLFYNCEHFANFCRYEMEISEQVLKYVFRLLICICILCAVYKYVDWLSLGWARILFIINLVLYVIPLFVHPEYQSKHKCYFQTLLSLALINFCLILF</sequence>
<feature type="domain" description="LRAT" evidence="6">
    <location>
        <begin position="8"/>
        <end position="122"/>
    </location>
</feature>
<name>A0AAD8C3R4_BIOPF</name>
<evidence type="ECO:0000313" key="7">
    <source>
        <dbReference type="EMBL" id="KAK0065896.1"/>
    </source>
</evidence>
<keyword evidence="2" id="KW-0808">Transferase</keyword>
<evidence type="ECO:0000256" key="2">
    <source>
        <dbReference type="ARBA" id="ARBA00022679"/>
    </source>
</evidence>
<dbReference type="InterPro" id="IPR007053">
    <property type="entry name" value="LRAT_dom"/>
</dbReference>
<dbReference type="EMBL" id="JASAOG010000012">
    <property type="protein sequence ID" value="KAK0065896.1"/>
    <property type="molecule type" value="Genomic_DNA"/>
</dbReference>
<dbReference type="GO" id="GO:0004623">
    <property type="term" value="F:phospholipase A2 activity"/>
    <property type="evidence" value="ECO:0007669"/>
    <property type="project" value="TreeGrafter"/>
</dbReference>
<keyword evidence="5" id="KW-1133">Transmembrane helix</keyword>
<keyword evidence="7" id="KW-0012">Acyltransferase</keyword>
<dbReference type="AlphaFoldDB" id="A0AAD8C3R4"/>
<keyword evidence="8" id="KW-1185">Reference proteome</keyword>
<evidence type="ECO:0000256" key="4">
    <source>
        <dbReference type="ARBA" id="ARBA00023098"/>
    </source>
</evidence>
<evidence type="ECO:0000313" key="8">
    <source>
        <dbReference type="Proteomes" id="UP001233172"/>
    </source>
</evidence>
<evidence type="ECO:0000256" key="1">
    <source>
        <dbReference type="ARBA" id="ARBA00007824"/>
    </source>
</evidence>
<dbReference type="InterPro" id="IPR051496">
    <property type="entry name" value="H-rev107_PLA/AT"/>
</dbReference>
<reference evidence="7" key="1">
    <citation type="journal article" date="2023" name="PLoS Negl. Trop. Dis.">
        <title>A genome sequence for Biomphalaria pfeifferi, the major vector snail for the human-infecting parasite Schistosoma mansoni.</title>
        <authorList>
            <person name="Bu L."/>
            <person name="Lu L."/>
            <person name="Laidemitt M.R."/>
            <person name="Zhang S.M."/>
            <person name="Mutuku M."/>
            <person name="Mkoji G."/>
            <person name="Steinauer M."/>
            <person name="Loker E.S."/>
        </authorList>
    </citation>
    <scope>NUCLEOTIDE SEQUENCE</scope>
    <source>
        <strain evidence="7">KasaAsao</strain>
    </source>
</reference>
<reference evidence="7" key="2">
    <citation type="submission" date="2023-04" db="EMBL/GenBank/DDBJ databases">
        <authorList>
            <person name="Bu L."/>
            <person name="Lu L."/>
            <person name="Laidemitt M.R."/>
            <person name="Zhang S.M."/>
            <person name="Mutuku M."/>
            <person name="Mkoji G."/>
            <person name="Steinauer M."/>
            <person name="Loker E.S."/>
        </authorList>
    </citation>
    <scope>NUCLEOTIDE SEQUENCE</scope>
    <source>
        <strain evidence="7">KasaAsao</strain>
        <tissue evidence="7">Whole Snail</tissue>
    </source>
</reference>
<gene>
    <name evidence="7" type="ORF">Bpfe_004693</name>
</gene>
<feature type="transmembrane region" description="Helical" evidence="5">
    <location>
        <begin position="150"/>
        <end position="169"/>
    </location>
</feature>
<dbReference type="GO" id="GO:0005737">
    <property type="term" value="C:cytoplasm"/>
    <property type="evidence" value="ECO:0007669"/>
    <property type="project" value="TreeGrafter"/>
</dbReference>
<dbReference type="PANTHER" id="PTHR13943:SF77">
    <property type="entry name" value="LRAT DOMAIN-CONTAINING PROTEIN"/>
    <property type="match status" value="1"/>
</dbReference>
<comment type="caution">
    <text evidence="7">The sequence shown here is derived from an EMBL/GenBank/DDBJ whole genome shotgun (WGS) entry which is preliminary data.</text>
</comment>
<evidence type="ECO:0000256" key="3">
    <source>
        <dbReference type="ARBA" id="ARBA00022801"/>
    </source>
</evidence>
<dbReference type="GO" id="GO:0016410">
    <property type="term" value="F:N-acyltransferase activity"/>
    <property type="evidence" value="ECO:0007669"/>
    <property type="project" value="TreeGrafter"/>
</dbReference>
<organism evidence="7 8">
    <name type="scientific">Biomphalaria pfeifferi</name>
    <name type="common">Bloodfluke planorb</name>
    <name type="synonym">Freshwater snail</name>
    <dbReference type="NCBI Taxonomy" id="112525"/>
    <lineage>
        <taxon>Eukaryota</taxon>
        <taxon>Metazoa</taxon>
        <taxon>Spiralia</taxon>
        <taxon>Lophotrochozoa</taxon>
        <taxon>Mollusca</taxon>
        <taxon>Gastropoda</taxon>
        <taxon>Heterobranchia</taxon>
        <taxon>Euthyneura</taxon>
        <taxon>Panpulmonata</taxon>
        <taxon>Hygrophila</taxon>
        <taxon>Lymnaeoidea</taxon>
        <taxon>Planorbidae</taxon>
        <taxon>Biomphalaria</taxon>
    </lineage>
</organism>
<comment type="similarity">
    <text evidence="1">Belongs to the H-rev107 family.</text>
</comment>
<accession>A0AAD8C3R4</accession>
<dbReference type="PANTHER" id="PTHR13943">
    <property type="entry name" value="HRAS-LIKE SUPPRESSOR - RELATED"/>
    <property type="match status" value="1"/>
</dbReference>
<feature type="transmembrane region" description="Helical" evidence="5">
    <location>
        <begin position="126"/>
        <end position="144"/>
    </location>
</feature>
<dbReference type="GO" id="GO:0070292">
    <property type="term" value="P:N-acylphosphatidylethanolamine metabolic process"/>
    <property type="evidence" value="ECO:0007669"/>
    <property type="project" value="TreeGrafter"/>
</dbReference>
<keyword evidence="3" id="KW-0378">Hydrolase</keyword>
<evidence type="ECO:0000259" key="6">
    <source>
        <dbReference type="PROSITE" id="PS51934"/>
    </source>
</evidence>
<dbReference type="Gene3D" id="3.90.1720.10">
    <property type="entry name" value="endopeptidase domain like (from Nostoc punctiforme)"/>
    <property type="match status" value="1"/>
</dbReference>
<keyword evidence="4" id="KW-0443">Lipid metabolism</keyword>
<dbReference type="Pfam" id="PF04970">
    <property type="entry name" value="LRAT"/>
    <property type="match status" value="1"/>
</dbReference>